<dbReference type="InterPro" id="IPR036388">
    <property type="entry name" value="WH-like_DNA-bd_sf"/>
</dbReference>
<sequence length="286" mass="30714">MQTPRSRTADLDLLRVFDALVRLGSFTAAAKALSRTQSAVSMQIKRLEEQLGAQLVTRGTRRLAATPAGLQLLPVAREMLALNEQLFSETDPQEVAGTISIGTAEYYGVHVLPALVAEFCRSHPRIHVAIHTGIGWVMRAELGTRFDIVIGHGAVGAAEGTRLHETRVLWATGPDPELHKQRPLPLAVNPEGAVLRRWATAALDQAGIPWRIAYTSTSAAGLESAVRAGLAIGAFTEATLSNRLRALGPEDGMPALPDAELWLAVAPARPAVELMEAFLIHKLRGA</sequence>
<dbReference type="SUPFAM" id="SSF46785">
    <property type="entry name" value="Winged helix' DNA-binding domain"/>
    <property type="match status" value="1"/>
</dbReference>
<evidence type="ECO:0000313" key="7">
    <source>
        <dbReference type="Proteomes" id="UP000541185"/>
    </source>
</evidence>
<dbReference type="InterPro" id="IPR050176">
    <property type="entry name" value="LTTR"/>
</dbReference>
<comment type="caution">
    <text evidence="6">The sequence shown here is derived from an EMBL/GenBank/DDBJ whole genome shotgun (WGS) entry which is preliminary data.</text>
</comment>
<dbReference type="GO" id="GO:0003700">
    <property type="term" value="F:DNA-binding transcription factor activity"/>
    <property type="evidence" value="ECO:0007669"/>
    <property type="project" value="InterPro"/>
</dbReference>
<protein>
    <submittedName>
        <fullName evidence="6">LysR family transcriptional regulator</fullName>
    </submittedName>
</protein>
<keyword evidence="7" id="KW-1185">Reference proteome</keyword>
<dbReference type="InterPro" id="IPR000847">
    <property type="entry name" value="LysR_HTH_N"/>
</dbReference>
<dbReference type="Gene3D" id="1.10.10.10">
    <property type="entry name" value="Winged helix-like DNA-binding domain superfamily/Winged helix DNA-binding domain"/>
    <property type="match status" value="1"/>
</dbReference>
<proteinExistence type="inferred from homology"/>
<gene>
    <name evidence="6" type="ORF">HHL11_27800</name>
</gene>
<dbReference type="AlphaFoldDB" id="A0A848H9X7"/>
<dbReference type="PANTHER" id="PTHR30579">
    <property type="entry name" value="TRANSCRIPTIONAL REGULATOR"/>
    <property type="match status" value="1"/>
</dbReference>
<keyword evidence="3" id="KW-0238">DNA-binding</keyword>
<reference evidence="6 7" key="1">
    <citation type="submission" date="2020-04" db="EMBL/GenBank/DDBJ databases">
        <title>Ramlibacter sp. G-1-2-2 isolated from soil.</title>
        <authorList>
            <person name="Dahal R.H."/>
        </authorList>
    </citation>
    <scope>NUCLEOTIDE SEQUENCE [LARGE SCALE GENOMIC DNA]</scope>
    <source>
        <strain evidence="6 7">G-1-2-2</strain>
    </source>
</reference>
<dbReference type="PRINTS" id="PR00039">
    <property type="entry name" value="HTHLYSR"/>
</dbReference>
<dbReference type="Pfam" id="PF00126">
    <property type="entry name" value="HTH_1"/>
    <property type="match status" value="1"/>
</dbReference>
<feature type="domain" description="HTH lysR-type" evidence="5">
    <location>
        <begin position="10"/>
        <end position="66"/>
    </location>
</feature>
<accession>A0A848H9X7</accession>
<evidence type="ECO:0000256" key="2">
    <source>
        <dbReference type="ARBA" id="ARBA00023015"/>
    </source>
</evidence>
<evidence type="ECO:0000313" key="6">
    <source>
        <dbReference type="EMBL" id="NML47585.1"/>
    </source>
</evidence>
<dbReference type="SUPFAM" id="SSF53850">
    <property type="entry name" value="Periplasmic binding protein-like II"/>
    <property type="match status" value="1"/>
</dbReference>
<evidence type="ECO:0000256" key="1">
    <source>
        <dbReference type="ARBA" id="ARBA00009437"/>
    </source>
</evidence>
<dbReference type="PANTHER" id="PTHR30579:SF7">
    <property type="entry name" value="HTH-TYPE TRANSCRIPTIONAL REGULATOR LRHA-RELATED"/>
    <property type="match status" value="1"/>
</dbReference>
<evidence type="ECO:0000256" key="3">
    <source>
        <dbReference type="ARBA" id="ARBA00023125"/>
    </source>
</evidence>
<dbReference type="Gene3D" id="3.40.190.10">
    <property type="entry name" value="Periplasmic binding protein-like II"/>
    <property type="match status" value="2"/>
</dbReference>
<name>A0A848H9X7_9BURK</name>
<dbReference type="FunFam" id="1.10.10.10:FF:000001">
    <property type="entry name" value="LysR family transcriptional regulator"/>
    <property type="match status" value="1"/>
</dbReference>
<keyword evidence="4" id="KW-0804">Transcription</keyword>
<evidence type="ECO:0000259" key="5">
    <source>
        <dbReference type="PROSITE" id="PS50931"/>
    </source>
</evidence>
<dbReference type="Proteomes" id="UP000541185">
    <property type="component" value="Unassembled WGS sequence"/>
</dbReference>
<evidence type="ECO:0000256" key="4">
    <source>
        <dbReference type="ARBA" id="ARBA00023163"/>
    </source>
</evidence>
<dbReference type="RefSeq" id="WP_169421852.1">
    <property type="nucleotide sequence ID" value="NZ_JABBFX010000003.1"/>
</dbReference>
<keyword evidence="2" id="KW-0805">Transcription regulation</keyword>
<dbReference type="InterPro" id="IPR005119">
    <property type="entry name" value="LysR_subst-bd"/>
</dbReference>
<dbReference type="Pfam" id="PF03466">
    <property type="entry name" value="LysR_substrate"/>
    <property type="match status" value="1"/>
</dbReference>
<comment type="similarity">
    <text evidence="1">Belongs to the LysR transcriptional regulatory family.</text>
</comment>
<dbReference type="InterPro" id="IPR036390">
    <property type="entry name" value="WH_DNA-bd_sf"/>
</dbReference>
<dbReference type="PROSITE" id="PS50931">
    <property type="entry name" value="HTH_LYSR"/>
    <property type="match status" value="1"/>
</dbReference>
<dbReference type="GO" id="GO:0003677">
    <property type="term" value="F:DNA binding"/>
    <property type="evidence" value="ECO:0007669"/>
    <property type="project" value="UniProtKB-KW"/>
</dbReference>
<dbReference type="EMBL" id="JABBFX010000003">
    <property type="protein sequence ID" value="NML47585.1"/>
    <property type="molecule type" value="Genomic_DNA"/>
</dbReference>
<organism evidence="6 7">
    <name type="scientific">Ramlibacter agri</name>
    <dbReference type="NCBI Taxonomy" id="2728837"/>
    <lineage>
        <taxon>Bacteria</taxon>
        <taxon>Pseudomonadati</taxon>
        <taxon>Pseudomonadota</taxon>
        <taxon>Betaproteobacteria</taxon>
        <taxon>Burkholderiales</taxon>
        <taxon>Comamonadaceae</taxon>
        <taxon>Ramlibacter</taxon>
    </lineage>
</organism>